<dbReference type="EMBL" id="FNCY01000007">
    <property type="protein sequence ID" value="SDH62511.1"/>
    <property type="molecule type" value="Genomic_DNA"/>
</dbReference>
<dbReference type="AlphaFoldDB" id="A0A1G8DY80"/>
<reference evidence="1 2" key="1">
    <citation type="submission" date="2016-10" db="EMBL/GenBank/DDBJ databases">
        <authorList>
            <person name="de Groot N.N."/>
        </authorList>
    </citation>
    <scope>NUCLEOTIDE SEQUENCE [LARGE SCALE GENOMIC DNA]</scope>
    <source>
        <strain evidence="1 2">DSM 5885</strain>
    </source>
</reference>
<evidence type="ECO:0000313" key="1">
    <source>
        <dbReference type="EMBL" id="SDH62511.1"/>
    </source>
</evidence>
<name>A0A1G8DY80_9RHOO</name>
<protein>
    <recommendedName>
        <fullName evidence="3">Capsule polysaccharide biosynthesis protein</fullName>
    </recommendedName>
</protein>
<sequence>MPNNSISKLNNSFISRIIRRIRSLRPLPATSNFIEHNRRVFTQSPAHPDAPVVLMEFNEMHSSHIAYSYLANCLAKKNDARIVAHFPRPLSNLRERLSFFLRSTFGLDAFGVYRSFGCSEFLAISLDAARNKRAEHLLGDISGRLRTKVDLESLSVDGVWIGDLIYDTYLMRFRRPTVDLESQEFRDFLLESLDLFLFWQDYFKSHRIAGISVSHCVYNLAMPLRIAVLHDIPVFQATLTHIYRPNRDNLFAYNDFFHYRSRYAALPTDVQRAGLEQARERIERRFSGEVGVDMHYSSKSAYGNSRHQQLLKPSPRKKILVATHCFFDSPHSYGNNLFPDFLEWLEFLGQISKESDYDWYIKTHPDYLPGTMEIIRSFIDRYPKFSLLPANASHHQIIGEGIDVALTVYGTIAFEYAALGKTVINCSINNPHIAYDFNLHPRSVGEYRAMLLNIDQLTLTIDKKQVHEYYFMHHLYSTHNMFVDDYAELLKSIGGYSAQFTPEIYDKWLQQWTPRKHQKLLAALDRFVDSGDFRMEYNHFSAKESEDRMEGQA</sequence>
<keyword evidence="2" id="KW-1185">Reference proteome</keyword>
<organism evidence="1 2">
    <name type="scientific">Propionivibrio dicarboxylicus</name>
    <dbReference type="NCBI Taxonomy" id="83767"/>
    <lineage>
        <taxon>Bacteria</taxon>
        <taxon>Pseudomonadati</taxon>
        <taxon>Pseudomonadota</taxon>
        <taxon>Betaproteobacteria</taxon>
        <taxon>Rhodocyclales</taxon>
        <taxon>Rhodocyclaceae</taxon>
        <taxon>Propionivibrio</taxon>
    </lineage>
</organism>
<dbReference type="STRING" id="83767.SAMN05660652_01977"/>
<proteinExistence type="predicted"/>
<gene>
    <name evidence="1" type="ORF">SAMN05660652_01977</name>
</gene>
<evidence type="ECO:0008006" key="3">
    <source>
        <dbReference type="Google" id="ProtNLM"/>
    </source>
</evidence>
<dbReference type="Proteomes" id="UP000198607">
    <property type="component" value="Unassembled WGS sequence"/>
</dbReference>
<evidence type="ECO:0000313" key="2">
    <source>
        <dbReference type="Proteomes" id="UP000198607"/>
    </source>
</evidence>
<accession>A0A1G8DY80</accession>